<dbReference type="InterPro" id="IPR050218">
    <property type="entry name" value="LptD"/>
</dbReference>
<sequence length="751" mass="83521" precursor="true">MGHTRYQGSNSLGWETPAVSIQSAFINGFAAACLLGSTALTMPAHAQATGNPGETVDFEADQISYDADTGEILALGRVLLKRDGYTLRAGEVRYNEKTGEAQASGAVELIAPNGDRIMAPRIELSDSLKRAFVEDIRLIMSDGAQVAAASGVRNDNETTLEKAVYSPCKVCADGSDKQPLWQIKAVKVTHDREKRRLYYKDASLEILGIPVMWTPYFSHPDPTVDRASGLLPLDIQTTKNLGFVIGVPYYHVFSESSDATFTPTYTSKEGLLLESEYRQHLGFGQFEVDGSITYADQRDEITNDPTGEKEFRGHISSAGEFNHSKRWRSTYRLNWASDDTFLRRYDISDADTLISEYLLEGFYGRSYVSARTIGFQGLRIEDVAGKTAFALPLIDAEYIPSFQPLGGTVKLRGNALALHRTDGLDTQRVSLSANWQRRWITANGFVIDADALLRADAYNLDDADQPDDAAFAGTFGSRSGSEWRNLARVTGTVTWPLVKFTEGGSHTIEPIAEITVSPRRGTPDNIVNEDSRAFELNDLNLFSAERASGYDLWEEGSRLTYGLRWRFDGADWTTDVMLGQSWRLSGTDLVFADGAGLEGDVSDLVGRTLITYKGWLDFEHRYRVDEQTFAVRRNEINVAMANEKRGLTVGYLKLDRDLGFINREDREEIRASAFYQIKENWRLSGGFTHRLTGAIIDGVAEDSGGVEYDVGVSYTNECIDLGLRVRKTFTRDRDVEPGTSILFRLKLKNLG</sequence>
<gene>
    <name evidence="1" type="primary">lptD</name>
    <name evidence="3" type="ORF">SAMN04488071_1234</name>
</gene>
<organism evidence="3 4">
    <name type="scientific">Kordiimonas lacus</name>
    <dbReference type="NCBI Taxonomy" id="637679"/>
    <lineage>
        <taxon>Bacteria</taxon>
        <taxon>Pseudomonadati</taxon>
        <taxon>Pseudomonadota</taxon>
        <taxon>Alphaproteobacteria</taxon>
        <taxon>Kordiimonadales</taxon>
        <taxon>Kordiimonadaceae</taxon>
        <taxon>Kordiimonas</taxon>
    </lineage>
</organism>
<accession>A0A1G6WVY2</accession>
<keyword evidence="1" id="KW-0472">Membrane</keyword>
<feature type="chain" id="PRO_5010391311" description="LPS-assembly protein LptD" evidence="1">
    <location>
        <begin position="47"/>
        <end position="751"/>
    </location>
</feature>
<feature type="signal peptide" evidence="1">
    <location>
        <begin position="1"/>
        <end position="46"/>
    </location>
</feature>
<dbReference type="Gene3D" id="2.60.450.10">
    <property type="entry name" value="Lipopolysaccharide (LPS) transport protein A like domain"/>
    <property type="match status" value="1"/>
</dbReference>
<keyword evidence="1" id="KW-0732">Signal</keyword>
<comment type="function">
    <text evidence="1">Involved in the assembly of lipopolysaccharide (LPS) at the surface of the outer membrane.</text>
</comment>
<evidence type="ECO:0000256" key="1">
    <source>
        <dbReference type="HAMAP-Rule" id="MF_01411"/>
    </source>
</evidence>
<comment type="caution">
    <text evidence="1">Lacks conserved residue(s) required for the propagation of feature annotation.</text>
</comment>
<dbReference type="EMBL" id="FNAK01000002">
    <property type="protein sequence ID" value="SDD69783.1"/>
    <property type="molecule type" value="Genomic_DNA"/>
</dbReference>
<evidence type="ECO:0000313" key="3">
    <source>
        <dbReference type="EMBL" id="SDD69783.1"/>
    </source>
</evidence>
<dbReference type="GO" id="GO:0043165">
    <property type="term" value="P:Gram-negative-bacterium-type cell outer membrane assembly"/>
    <property type="evidence" value="ECO:0007669"/>
    <property type="project" value="UniProtKB-UniRule"/>
</dbReference>
<dbReference type="PANTHER" id="PTHR30189:SF1">
    <property type="entry name" value="LPS-ASSEMBLY PROTEIN LPTD"/>
    <property type="match status" value="1"/>
</dbReference>
<protein>
    <recommendedName>
        <fullName evidence="1">LPS-assembly protein LptD</fullName>
    </recommendedName>
</protein>
<proteinExistence type="inferred from homology"/>
<dbReference type="PROSITE" id="PS51257">
    <property type="entry name" value="PROKAR_LIPOPROTEIN"/>
    <property type="match status" value="1"/>
</dbReference>
<feature type="domain" description="LptD C-terminal" evidence="2">
    <location>
        <begin position="311"/>
        <end position="681"/>
    </location>
</feature>
<dbReference type="GO" id="GO:1990351">
    <property type="term" value="C:transporter complex"/>
    <property type="evidence" value="ECO:0007669"/>
    <property type="project" value="TreeGrafter"/>
</dbReference>
<comment type="similarity">
    <text evidence="1">Belongs to the LptD family.</text>
</comment>
<reference evidence="3 4" key="1">
    <citation type="submission" date="2016-10" db="EMBL/GenBank/DDBJ databases">
        <authorList>
            <person name="de Groot N.N."/>
        </authorList>
    </citation>
    <scope>NUCLEOTIDE SEQUENCE [LARGE SCALE GENOMIC DNA]</scope>
    <source>
        <strain evidence="3 4">CGMCC 1.9109</strain>
    </source>
</reference>
<dbReference type="AlphaFoldDB" id="A0A1G6WVY2"/>
<dbReference type="InterPro" id="IPR007543">
    <property type="entry name" value="LptD_C"/>
</dbReference>
<evidence type="ECO:0000313" key="4">
    <source>
        <dbReference type="Proteomes" id="UP000183685"/>
    </source>
</evidence>
<dbReference type="GO" id="GO:0015920">
    <property type="term" value="P:lipopolysaccharide transport"/>
    <property type="evidence" value="ECO:0007669"/>
    <property type="project" value="InterPro"/>
</dbReference>
<dbReference type="Pfam" id="PF04453">
    <property type="entry name" value="LptD"/>
    <property type="match status" value="1"/>
</dbReference>
<evidence type="ECO:0000259" key="2">
    <source>
        <dbReference type="Pfam" id="PF04453"/>
    </source>
</evidence>
<comment type="subcellular location">
    <subcellularLocation>
        <location evidence="1">Cell outer membrane</location>
    </subcellularLocation>
</comment>
<dbReference type="InterPro" id="IPR020889">
    <property type="entry name" value="LipoPS_assembly_LptD"/>
</dbReference>
<dbReference type="Proteomes" id="UP000183685">
    <property type="component" value="Unassembled WGS sequence"/>
</dbReference>
<dbReference type="STRING" id="637679.GCA_001550055_02950"/>
<comment type="subunit">
    <text evidence="1">Component of the lipopolysaccharide transport and assembly complex.</text>
</comment>
<keyword evidence="1" id="KW-0998">Cell outer membrane</keyword>
<dbReference type="GO" id="GO:0009279">
    <property type="term" value="C:cell outer membrane"/>
    <property type="evidence" value="ECO:0007669"/>
    <property type="project" value="UniProtKB-SubCell"/>
</dbReference>
<keyword evidence="4" id="KW-1185">Reference proteome</keyword>
<dbReference type="PANTHER" id="PTHR30189">
    <property type="entry name" value="LPS-ASSEMBLY PROTEIN"/>
    <property type="match status" value="1"/>
</dbReference>
<name>A0A1G6WVY2_9PROT</name>
<dbReference type="HAMAP" id="MF_01411">
    <property type="entry name" value="LPS_assembly_LptD"/>
    <property type="match status" value="1"/>
</dbReference>